<gene>
    <name evidence="2" type="ORF">GPA21_18300</name>
</gene>
<reference evidence="2" key="1">
    <citation type="submission" date="2019-12" db="EMBL/GenBank/DDBJ databases">
        <title>Comparative genomics gives insights into the taxonomy of the Azoarcus-Aromatoleum group and reveals separate origins of nif in the plant-associated Azoarcus and non-plant-associated Aromatoleum sub-groups.</title>
        <authorList>
            <person name="Lafos M."/>
            <person name="Maluk M."/>
            <person name="Batista M."/>
            <person name="Junghare M."/>
            <person name="Carmona M."/>
            <person name="Faoro H."/>
            <person name="Cruz L.M."/>
            <person name="Battistoni F."/>
            <person name="De Souza E."/>
            <person name="Pedrosa F."/>
            <person name="Chen W.-M."/>
            <person name="Poole P.S."/>
            <person name="Dixon R.A."/>
            <person name="James E.K."/>
        </authorList>
    </citation>
    <scope>NUCLEOTIDE SEQUENCE</scope>
    <source>
        <strain evidence="2">NSC3</strain>
    </source>
</reference>
<dbReference type="RefSeq" id="WP_168989535.1">
    <property type="nucleotide sequence ID" value="NZ_CAWPHM010000079.1"/>
</dbReference>
<dbReference type="AlphaFoldDB" id="A0A972FGH1"/>
<evidence type="ECO:0000256" key="1">
    <source>
        <dbReference type="SAM" id="SignalP"/>
    </source>
</evidence>
<dbReference type="Proteomes" id="UP000599523">
    <property type="component" value="Unassembled WGS sequence"/>
</dbReference>
<name>A0A972FGH1_9RHOO</name>
<proteinExistence type="predicted"/>
<keyword evidence="3" id="KW-1185">Reference proteome</keyword>
<comment type="caution">
    <text evidence="2">The sequence shown here is derived from an EMBL/GenBank/DDBJ whole genome shotgun (WGS) entry which is preliminary data.</text>
</comment>
<keyword evidence="1" id="KW-0732">Signal</keyword>
<evidence type="ECO:0008006" key="4">
    <source>
        <dbReference type="Google" id="ProtNLM"/>
    </source>
</evidence>
<evidence type="ECO:0000313" key="3">
    <source>
        <dbReference type="Proteomes" id="UP000599523"/>
    </source>
</evidence>
<dbReference type="EMBL" id="WTVM01000171">
    <property type="protein sequence ID" value="NMG04907.1"/>
    <property type="molecule type" value="Genomic_DNA"/>
</dbReference>
<accession>A0A972FGH1</accession>
<feature type="chain" id="PRO_5037789614" description="Carboxypeptidase regulatory-like domain-containing protein" evidence="1">
    <location>
        <begin position="30"/>
        <end position="136"/>
    </location>
</feature>
<sequence length="136" mass="14205">MKASAWHALRCLALGFVVALGGVTSAVQAEGADDGRITLACGGIGKDESARMLALQPAHALTLIFAANDGSYLAGVDIRIEAPLEGLSTQRSCGPIGLVDVPARGQYRITASHEGRVLEQWVDLTPAGGARLVLRW</sequence>
<evidence type="ECO:0000313" key="2">
    <source>
        <dbReference type="EMBL" id="NMG04907.1"/>
    </source>
</evidence>
<organism evidence="2 3">
    <name type="scientific">Azoarcus taiwanensis</name>
    <dbReference type="NCBI Taxonomy" id="666964"/>
    <lineage>
        <taxon>Bacteria</taxon>
        <taxon>Pseudomonadati</taxon>
        <taxon>Pseudomonadota</taxon>
        <taxon>Betaproteobacteria</taxon>
        <taxon>Rhodocyclales</taxon>
        <taxon>Zoogloeaceae</taxon>
        <taxon>Azoarcus</taxon>
    </lineage>
</organism>
<feature type="signal peptide" evidence="1">
    <location>
        <begin position="1"/>
        <end position="29"/>
    </location>
</feature>
<protein>
    <recommendedName>
        <fullName evidence="4">Carboxypeptidase regulatory-like domain-containing protein</fullName>
    </recommendedName>
</protein>